<dbReference type="OrthoDB" id="9770043at2"/>
<dbReference type="EMBL" id="QETF01000013">
    <property type="protein sequence ID" value="PWG16466.1"/>
    <property type="molecule type" value="Genomic_DNA"/>
</dbReference>
<dbReference type="InterPro" id="IPR011041">
    <property type="entry name" value="Quinoprot_gluc/sorb_DH_b-prop"/>
</dbReference>
<dbReference type="Pfam" id="PF07995">
    <property type="entry name" value="GSDH"/>
    <property type="match status" value="1"/>
</dbReference>
<dbReference type="InterPro" id="IPR012938">
    <property type="entry name" value="Glc/Sorbosone_DH"/>
</dbReference>
<dbReference type="PANTHER" id="PTHR19328:SF75">
    <property type="entry name" value="ALDOSE SUGAR DEHYDROGENASE YLII"/>
    <property type="match status" value="1"/>
</dbReference>
<name>A0A2V1P2C5_9RHOB</name>
<dbReference type="Proteomes" id="UP000245293">
    <property type="component" value="Unassembled WGS sequence"/>
</dbReference>
<proteinExistence type="predicted"/>
<evidence type="ECO:0000313" key="3">
    <source>
        <dbReference type="EMBL" id="PWG16466.1"/>
    </source>
</evidence>
<feature type="domain" description="Glucose/Sorbosone dehydrogenase" evidence="2">
    <location>
        <begin position="55"/>
        <end position="383"/>
    </location>
</feature>
<accession>A0A2V1P2C5</accession>
<comment type="caution">
    <text evidence="3">The sequence shown here is derived from an EMBL/GenBank/DDBJ whole genome shotgun (WGS) entry which is preliminary data.</text>
</comment>
<feature type="chain" id="PRO_5015977971" evidence="1">
    <location>
        <begin position="18"/>
        <end position="388"/>
    </location>
</feature>
<dbReference type="PANTHER" id="PTHR19328">
    <property type="entry name" value="HEDGEHOG-INTERACTING PROTEIN"/>
    <property type="match status" value="1"/>
</dbReference>
<evidence type="ECO:0000313" key="4">
    <source>
        <dbReference type="Proteomes" id="UP000245293"/>
    </source>
</evidence>
<dbReference type="RefSeq" id="WP_109389236.1">
    <property type="nucleotide sequence ID" value="NZ_QETF01000013.1"/>
</dbReference>
<reference evidence="4" key="1">
    <citation type="submission" date="2018-05" db="EMBL/GenBank/DDBJ databases">
        <authorList>
            <person name="Du Z."/>
            <person name="Wang X."/>
        </authorList>
    </citation>
    <scope>NUCLEOTIDE SEQUENCE [LARGE SCALE GENOMIC DNA]</scope>
    <source>
        <strain evidence="4">WDS4C29</strain>
    </source>
</reference>
<organism evidence="3 4">
    <name type="scientific">Salibaculum griseiflavum</name>
    <dbReference type="NCBI Taxonomy" id="1914409"/>
    <lineage>
        <taxon>Bacteria</taxon>
        <taxon>Pseudomonadati</taxon>
        <taxon>Pseudomonadota</taxon>
        <taxon>Alphaproteobacteria</taxon>
        <taxon>Rhodobacterales</taxon>
        <taxon>Roseobacteraceae</taxon>
        <taxon>Salibaculum</taxon>
    </lineage>
</organism>
<dbReference type="InterPro" id="IPR011042">
    <property type="entry name" value="6-blade_b-propeller_TolB-like"/>
</dbReference>
<sequence length="388" mass="42376">MRRLVMIWALLATPLAAQVEQGPPNAEFEPAFPAQTRAPALKETAVQADWLVRGLSNPWGIAVLPDGRMLVSERPGRLRLIGPEGVSEPINGLPEVDARRQGGLLDVAVRPDFDRTRQVWWTYAKRVDGGTVTAAATGRLSEDGTRMQDVQDIFVQEPPSPNPMHYGSRIVFGPDGMAFITTGEHFSRSERQLAQDLDTTYGKVVRVTPMGDVPPDNPFVGEDGLDTIWSYGHRNMQGAVIGPQGRLWTIEHGPAGGDELNRPLPGRNYGWPVISYGVNYNRSSVGSGEAVREGMEQPVYYWDPVIAPGGMMFHNGRGGFDWNGDLLIGSLNPGGLVRLRFTEGRVAGEERLLRDIGRVRDVEVLGDGTVLLLIDAPDGGIMRVRPAG</sequence>
<evidence type="ECO:0000259" key="2">
    <source>
        <dbReference type="Pfam" id="PF07995"/>
    </source>
</evidence>
<protein>
    <submittedName>
        <fullName evidence="3">Glucose dehydrogenase</fullName>
    </submittedName>
</protein>
<dbReference type="Gene3D" id="2.120.10.30">
    <property type="entry name" value="TolB, C-terminal domain"/>
    <property type="match status" value="1"/>
</dbReference>
<keyword evidence="1" id="KW-0732">Signal</keyword>
<gene>
    <name evidence="3" type="ORF">DFK10_11810</name>
</gene>
<dbReference type="AlphaFoldDB" id="A0A2V1P2C5"/>
<evidence type="ECO:0000256" key="1">
    <source>
        <dbReference type="SAM" id="SignalP"/>
    </source>
</evidence>
<feature type="signal peptide" evidence="1">
    <location>
        <begin position="1"/>
        <end position="17"/>
    </location>
</feature>
<dbReference type="SUPFAM" id="SSF50952">
    <property type="entry name" value="Soluble quinoprotein glucose dehydrogenase"/>
    <property type="match status" value="1"/>
</dbReference>
<keyword evidence="4" id="KW-1185">Reference proteome</keyword>